<dbReference type="EMBL" id="CP032412">
    <property type="protein sequence ID" value="AYB46924.1"/>
    <property type="molecule type" value="Genomic_DNA"/>
</dbReference>
<dbReference type="Gene3D" id="3.40.50.1110">
    <property type="entry name" value="SGNH hydrolase"/>
    <property type="match status" value="1"/>
</dbReference>
<gene>
    <name evidence="2" type="ORF">D5F53_28020</name>
</gene>
<accession>A0A385TVM2</accession>
<keyword evidence="3" id="KW-1185">Reference proteome</keyword>
<dbReference type="KEGG" id="plw:D5F53_28020"/>
<dbReference type="PANTHER" id="PTHR30383">
    <property type="entry name" value="THIOESTERASE 1/PROTEASE 1/LYSOPHOSPHOLIPASE L1"/>
    <property type="match status" value="1"/>
</dbReference>
<dbReference type="GO" id="GO:0016787">
    <property type="term" value="F:hydrolase activity"/>
    <property type="evidence" value="ECO:0007669"/>
    <property type="project" value="UniProtKB-KW"/>
</dbReference>
<dbReference type="InterPro" id="IPR051532">
    <property type="entry name" value="Ester_Hydrolysis_Enzymes"/>
</dbReference>
<protein>
    <submittedName>
        <fullName evidence="2">SGNH/GDSL hydrolase family protein</fullName>
    </submittedName>
</protein>
<evidence type="ECO:0000313" key="3">
    <source>
        <dbReference type="Proteomes" id="UP000266552"/>
    </source>
</evidence>
<dbReference type="Pfam" id="PF13472">
    <property type="entry name" value="Lipase_GDSL_2"/>
    <property type="match status" value="1"/>
</dbReference>
<name>A0A385TVM2_PAELA</name>
<evidence type="ECO:0000259" key="1">
    <source>
        <dbReference type="Pfam" id="PF13472"/>
    </source>
</evidence>
<dbReference type="InterPro" id="IPR036514">
    <property type="entry name" value="SGNH_hydro_sf"/>
</dbReference>
<evidence type="ECO:0000313" key="2">
    <source>
        <dbReference type="EMBL" id="AYB46924.1"/>
    </source>
</evidence>
<organism evidence="2 3">
    <name type="scientific">Paenibacillus lautus</name>
    <name type="common">Bacillus lautus</name>
    <dbReference type="NCBI Taxonomy" id="1401"/>
    <lineage>
        <taxon>Bacteria</taxon>
        <taxon>Bacillati</taxon>
        <taxon>Bacillota</taxon>
        <taxon>Bacilli</taxon>
        <taxon>Bacillales</taxon>
        <taxon>Paenibacillaceae</taxon>
        <taxon>Paenibacillus</taxon>
    </lineage>
</organism>
<dbReference type="CDD" id="cd00229">
    <property type="entry name" value="SGNH_hydrolase"/>
    <property type="match status" value="1"/>
</dbReference>
<dbReference type="SUPFAM" id="SSF52266">
    <property type="entry name" value="SGNH hydrolase"/>
    <property type="match status" value="1"/>
</dbReference>
<dbReference type="InterPro" id="IPR013830">
    <property type="entry name" value="SGNH_hydro"/>
</dbReference>
<proteinExistence type="predicted"/>
<dbReference type="Proteomes" id="UP000266552">
    <property type="component" value="Chromosome"/>
</dbReference>
<dbReference type="AlphaFoldDB" id="A0A385TVM2"/>
<keyword evidence="2" id="KW-0378">Hydrolase</keyword>
<feature type="domain" description="SGNH hydrolase-type esterase" evidence="1">
    <location>
        <begin position="19"/>
        <end position="248"/>
    </location>
</feature>
<reference evidence="2 3" key="1">
    <citation type="submission" date="2018-09" db="EMBL/GenBank/DDBJ databases">
        <title>Genome Sequence of Paenibacillus lautus Strain E7593-69, Azo Dye-Degrading Bacteria, Isolated from Commercial Tattoo Inks.</title>
        <authorList>
            <person name="Nho S.W."/>
            <person name="Kim S.-J."/>
            <person name="Kweon O."/>
            <person name="Cerniglia C.E."/>
        </authorList>
    </citation>
    <scope>NUCLEOTIDE SEQUENCE [LARGE SCALE GENOMIC DNA]</scope>
    <source>
        <strain evidence="2 3">E7593-69</strain>
    </source>
</reference>
<sequence>MHISQRPQVWRGDNVLIVFLGDSITQGLGVSRSGQNYANLLHKKLQLLSSQPIEIVNFGASAMQVNETRMKYEKKLMELQPDIIVFAHGITESIVREHKRYLRFMPKRWRKPGWMDPRPYYSTRKPRRWLEMLESGLRWRVKVVLIKVMGGKPWMHIDDFKQHTTEFTLNLLNHNKQTKIILLAPGDIEEKFFPGSSESMEKYRLVLEDIYEKCRPTKRVFMCNSSGYLHKWNDYFKDRFHPNETGHDKIAKALMDTIVHNSLLEYNHALKEVSR</sequence>